<feature type="transmembrane region" description="Helical" evidence="1">
    <location>
        <begin position="500"/>
        <end position="529"/>
    </location>
</feature>
<dbReference type="NCBIfam" id="TIGR03662">
    <property type="entry name" value="Chlor_Arch_YYY"/>
    <property type="match status" value="1"/>
</dbReference>
<keyword evidence="1" id="KW-1133">Transmembrane helix</keyword>
<feature type="transmembrane region" description="Helical" evidence="1">
    <location>
        <begin position="382"/>
        <end position="414"/>
    </location>
</feature>
<feature type="transmembrane region" description="Helical" evidence="1">
    <location>
        <begin position="6"/>
        <end position="24"/>
    </location>
</feature>
<feature type="transmembrane region" description="Helical" evidence="1">
    <location>
        <begin position="180"/>
        <end position="202"/>
    </location>
</feature>
<feature type="transmembrane region" description="Helical" evidence="1">
    <location>
        <begin position="152"/>
        <end position="173"/>
    </location>
</feature>
<feature type="transmembrane region" description="Helical" evidence="1">
    <location>
        <begin position="644"/>
        <end position="663"/>
    </location>
</feature>
<sequence length="855" mass="94822">MVGTVILWYIVVTLLGWLAFPLAYRLLPHLADRGYTFSRALGLLLGGFLYWLLASLRLAPADGGGVWLALGLTALLSGWALRRAGCRTVWEWVRGQKALILSAEGLFLGAFVLWVLMRAGNPEILGTEKPMEMAFINAILRSPTFPPHDPWLSGYAISYYYFGYVIIALLIRLTGADPAAAFNLGAAMWFALTALGAYGVLYNLLARRGTLRKAAAWAALAPLFLLVVTNFQGSLDMLHARGAFWSPGPDGTLQSPFWQWVGIQEVDQPPIEPFSWNPTRRPGIWWWRASRVLQDFDAAGNGVEVIDEFPFFSYYLGDLHPHVLAMPFVLLAVGLALNLFQRPARTAGELGVVRWLGGWLSGKDEASFGQTHLGGWLRSADFWLAALVMGGLSFLNTWDFPIYVGLFCLVYAFTRFEALGWGWGRVWEFLELGAALGIAGVILYLPFYVGFSSQAGGILPSVSFFTRGVNFWVMFGTLLIPIAAWLFWQWSQRTGTNFRAGLRLAAGVIFGLWAFSYLLAGVILAVAALTGARLGQGGVNDSLYSLSSLFFQLQGSADARDLLWGTLARRLLSPGAWLTLLGLLAAVWGLLPALRKTDAPLEQGKAQREDGFVLLLLLTGLALTTVPEFVYLRDQFGWRMNTIFKFYFQAWLVWSLAAAYASATLWQALRGAKRWDFGVLWSLVVILSLAYPFWAVNERLGGLGEGRALSLDGMRFLQNNPDELDAIRFLQQAPLGTVAEAVGGQYTSYARMATFSGQPNVLGWPGHEAQWRGGGAEMGSRQPDIELLYRTSRWEEAASILERYQIRYVVVGSLELGTYPVNEVKFQKRLKLVFQRENVRIYEVPQSTGTTLGQP</sequence>
<feature type="transmembrane region" description="Helical" evidence="1">
    <location>
        <begin position="612"/>
        <end position="632"/>
    </location>
</feature>
<evidence type="ECO:0000313" key="2">
    <source>
        <dbReference type="EMBL" id="KPL91838.1"/>
    </source>
</evidence>
<dbReference type="PANTHER" id="PTHR10790:SF51">
    <property type="entry name" value="TETRATRICOPEPTIDE REPEAT PROTEIN"/>
    <property type="match status" value="1"/>
</dbReference>
<dbReference type="RefSeq" id="WP_062418060.1">
    <property type="nucleotide sequence ID" value="NZ_DF967974.1"/>
</dbReference>
<feature type="transmembrane region" description="Helical" evidence="1">
    <location>
        <begin position="323"/>
        <end position="340"/>
    </location>
</feature>
<proteinExistence type="predicted"/>
<evidence type="ECO:0000256" key="1">
    <source>
        <dbReference type="SAM" id="Phobius"/>
    </source>
</evidence>
<feature type="transmembrane region" description="Helical" evidence="1">
    <location>
        <begin position="65"/>
        <end position="86"/>
    </location>
</feature>
<feature type="transmembrane region" description="Helical" evidence="1">
    <location>
        <begin position="675"/>
        <end position="694"/>
    </location>
</feature>
<keyword evidence="1" id="KW-0812">Transmembrane</keyword>
<dbReference type="InterPro" id="IPR018746">
    <property type="entry name" value="DUF2298"/>
</dbReference>
<dbReference type="Proteomes" id="UP000050501">
    <property type="component" value="Unassembled WGS sequence"/>
</dbReference>
<dbReference type="EMBL" id="LGCM01000002">
    <property type="protein sequence ID" value="KPL91838.1"/>
    <property type="molecule type" value="Genomic_DNA"/>
</dbReference>
<keyword evidence="3" id="KW-1185">Reference proteome</keyword>
<dbReference type="PANTHER" id="PTHR10790">
    <property type="entry name" value="TPR-DOMAIN CONTAINING PROTEIN"/>
    <property type="match status" value="1"/>
</dbReference>
<feature type="transmembrane region" description="Helical" evidence="1">
    <location>
        <begin position="36"/>
        <end position="53"/>
    </location>
</feature>
<reference evidence="2 3" key="1">
    <citation type="submission" date="2015-07" db="EMBL/GenBank/DDBJ databases">
        <title>Genome sequence of Levilinea saccharolytica DSM 16555.</title>
        <authorList>
            <person name="Hemp J."/>
            <person name="Ward L.M."/>
            <person name="Pace L.A."/>
            <person name="Fischer W.W."/>
        </authorList>
    </citation>
    <scope>NUCLEOTIDE SEQUENCE [LARGE SCALE GENOMIC DNA]</scope>
    <source>
        <strain evidence="2 3">KIBI-1</strain>
    </source>
</reference>
<feature type="transmembrane region" description="Helical" evidence="1">
    <location>
        <begin position="571"/>
        <end position="591"/>
    </location>
</feature>
<keyword evidence="1" id="KW-0472">Membrane</keyword>
<gene>
    <name evidence="2" type="ORF">ADN01_00735</name>
</gene>
<organism evidence="2 3">
    <name type="scientific">Levilinea saccharolytica</name>
    <dbReference type="NCBI Taxonomy" id="229921"/>
    <lineage>
        <taxon>Bacteria</taxon>
        <taxon>Bacillati</taxon>
        <taxon>Chloroflexota</taxon>
        <taxon>Anaerolineae</taxon>
        <taxon>Anaerolineales</taxon>
        <taxon>Anaerolineaceae</taxon>
        <taxon>Levilinea</taxon>
    </lineage>
</organism>
<feature type="transmembrane region" description="Helical" evidence="1">
    <location>
        <begin position="469"/>
        <end position="488"/>
    </location>
</feature>
<name>A0A0P6YHX6_9CHLR</name>
<dbReference type="AlphaFoldDB" id="A0A0P6YHX6"/>
<evidence type="ECO:0000313" key="3">
    <source>
        <dbReference type="Proteomes" id="UP000050501"/>
    </source>
</evidence>
<feature type="transmembrane region" description="Helical" evidence="1">
    <location>
        <begin position="426"/>
        <end position="449"/>
    </location>
</feature>
<protein>
    <recommendedName>
        <fullName evidence="4">Chlor_Arch_YYY domain</fullName>
    </recommendedName>
</protein>
<dbReference type="STRING" id="229921.ADN01_00735"/>
<dbReference type="OrthoDB" id="134460at2"/>
<accession>A0A0P6YHX6</accession>
<dbReference type="Pfam" id="PF10060">
    <property type="entry name" value="DUF2298"/>
    <property type="match status" value="1"/>
</dbReference>
<feature type="transmembrane region" description="Helical" evidence="1">
    <location>
        <begin position="98"/>
        <end position="117"/>
    </location>
</feature>
<comment type="caution">
    <text evidence="2">The sequence shown here is derived from an EMBL/GenBank/DDBJ whole genome shotgun (WGS) entry which is preliminary data.</text>
</comment>
<evidence type="ECO:0008006" key="4">
    <source>
        <dbReference type="Google" id="ProtNLM"/>
    </source>
</evidence>